<name>W4G2F4_APHAT</name>
<dbReference type="GeneID" id="20813918"/>
<gene>
    <name evidence="1" type="ORF">H257_11922</name>
</gene>
<proteinExistence type="predicted"/>
<dbReference type="EMBL" id="KI913150">
    <property type="protein sequence ID" value="ETV73098.1"/>
    <property type="molecule type" value="Genomic_DNA"/>
</dbReference>
<evidence type="ECO:0000313" key="1">
    <source>
        <dbReference type="EMBL" id="ETV73098.1"/>
    </source>
</evidence>
<accession>W4G2F4</accession>
<dbReference type="VEuPathDB" id="FungiDB:H257_11922"/>
<reference evidence="1" key="1">
    <citation type="submission" date="2013-12" db="EMBL/GenBank/DDBJ databases">
        <title>The Genome Sequence of Aphanomyces astaci APO3.</title>
        <authorList>
            <consortium name="The Broad Institute Genomics Platform"/>
            <person name="Russ C."/>
            <person name="Tyler B."/>
            <person name="van West P."/>
            <person name="Dieguez-Uribeondo J."/>
            <person name="Young S.K."/>
            <person name="Zeng Q."/>
            <person name="Gargeya S."/>
            <person name="Fitzgerald M."/>
            <person name="Abouelleil A."/>
            <person name="Alvarado L."/>
            <person name="Chapman S.B."/>
            <person name="Gainer-Dewar J."/>
            <person name="Goldberg J."/>
            <person name="Griggs A."/>
            <person name="Gujja S."/>
            <person name="Hansen M."/>
            <person name="Howarth C."/>
            <person name="Imamovic A."/>
            <person name="Ireland A."/>
            <person name="Larimer J."/>
            <person name="McCowan C."/>
            <person name="Murphy C."/>
            <person name="Pearson M."/>
            <person name="Poon T.W."/>
            <person name="Priest M."/>
            <person name="Roberts A."/>
            <person name="Saif S."/>
            <person name="Shea T."/>
            <person name="Sykes S."/>
            <person name="Wortman J."/>
            <person name="Nusbaum C."/>
            <person name="Birren B."/>
        </authorList>
    </citation>
    <scope>NUCLEOTIDE SEQUENCE [LARGE SCALE GENOMIC DNA]</scope>
    <source>
        <strain evidence="1">APO3</strain>
    </source>
</reference>
<organism evidence="1">
    <name type="scientific">Aphanomyces astaci</name>
    <name type="common">Crayfish plague agent</name>
    <dbReference type="NCBI Taxonomy" id="112090"/>
    <lineage>
        <taxon>Eukaryota</taxon>
        <taxon>Sar</taxon>
        <taxon>Stramenopiles</taxon>
        <taxon>Oomycota</taxon>
        <taxon>Saprolegniomycetes</taxon>
        <taxon>Saprolegniales</taxon>
        <taxon>Verrucalvaceae</taxon>
        <taxon>Aphanomyces</taxon>
    </lineage>
</organism>
<sequence length="110" mass="12310">MHGFVQGYPSSRPVTAGSYQCLLPRHLQLKKAKTSVLSKPRNTTIKEAVVSFDELIHAMPLKLAQTMTPLVRPILEQCRGPDGTVDFKTTRAGMECTSRHMVERENEGEE</sequence>
<dbReference type="RefSeq" id="XP_009837303.1">
    <property type="nucleotide sequence ID" value="XM_009839001.1"/>
</dbReference>
<protein>
    <submittedName>
        <fullName evidence="1">Uncharacterized protein</fullName>
    </submittedName>
</protein>
<dbReference type="AlphaFoldDB" id="W4G2F4"/>